<feature type="region of interest" description="Disordered" evidence="1">
    <location>
        <begin position="52"/>
        <end position="132"/>
    </location>
</feature>
<dbReference type="InterPro" id="IPR038610">
    <property type="entry name" value="FliK-like_C_sf"/>
</dbReference>
<dbReference type="CDD" id="cd17470">
    <property type="entry name" value="T3SS_Flik_C"/>
    <property type="match status" value="1"/>
</dbReference>
<dbReference type="Gene3D" id="3.30.750.140">
    <property type="match status" value="1"/>
</dbReference>
<gene>
    <name evidence="3" type="ORF">C8N32_109103</name>
</gene>
<evidence type="ECO:0000313" key="3">
    <source>
        <dbReference type="EMBL" id="PTN01979.1"/>
    </source>
</evidence>
<comment type="caution">
    <text evidence="3">The sequence shown here is derived from an EMBL/GenBank/DDBJ whole genome shotgun (WGS) entry which is preliminary data.</text>
</comment>
<reference evidence="3 4" key="1">
    <citation type="submission" date="2018-04" db="EMBL/GenBank/DDBJ databases">
        <title>Genomic Encyclopedia of Archaeal and Bacterial Type Strains, Phase II (KMG-II): from individual species to whole genera.</title>
        <authorList>
            <person name="Goeker M."/>
        </authorList>
    </citation>
    <scope>NUCLEOTIDE SEQUENCE [LARGE SCALE GENOMIC DNA]</scope>
    <source>
        <strain evidence="3 4">DSM 18064</strain>
    </source>
</reference>
<protein>
    <submittedName>
        <fullName evidence="3">Flagellar hook-length control protein FliK</fullName>
    </submittedName>
</protein>
<keyword evidence="4" id="KW-1185">Reference proteome</keyword>
<sequence length="396" mass="40405">MTVQPIAAAGALLPGGEKNAAATAAEVPASGFARFFAGLFAAKGGEDCAISGIAGEKAENPALSPPGDPEPPPSDDPAVPPPGDLEIHPHGEISTVPMPAIPGETGGEIGARKTEPSVPGEEGPVPLPRQVFPEEEVRIDPRATAGAVETPVPVSAPLVPGPPAPAPRSLRVFPADLPQGEETLRPDTMPALQAPIRLAEGAGHAPVLPRPVADAPPRPAAVVPGPGAPAIPLAETVPQIGAPGPEGHAPLSAPVEIPRAGGVSTPVPAPVPVPVPANLATQVAEVIRTTPEGAVDVHLRPEELGRLRLTISPSDAGVSVTVQADRPETVELMRRHIDQLGAQLREMGYGQVSFSFGQHRQAPQGETPARSEGGGEQPDPSRPVRLRLSAGLDIRL</sequence>
<evidence type="ECO:0000259" key="2">
    <source>
        <dbReference type="Pfam" id="PF02120"/>
    </source>
</evidence>
<feature type="domain" description="Flagellar hook-length control protein-like C-terminal" evidence="2">
    <location>
        <begin position="293"/>
        <end position="363"/>
    </location>
</feature>
<keyword evidence="3" id="KW-0969">Cilium</keyword>
<accession>A0A2T5BRR4</accession>
<keyword evidence="3" id="KW-0282">Flagellum</keyword>
<evidence type="ECO:0000313" key="4">
    <source>
        <dbReference type="Proteomes" id="UP000243859"/>
    </source>
</evidence>
<evidence type="ECO:0000256" key="1">
    <source>
        <dbReference type="SAM" id="MobiDB-lite"/>
    </source>
</evidence>
<dbReference type="Proteomes" id="UP000243859">
    <property type="component" value="Unassembled WGS sequence"/>
</dbReference>
<dbReference type="Pfam" id="PF02120">
    <property type="entry name" value="Flg_hook"/>
    <property type="match status" value="1"/>
</dbReference>
<dbReference type="AlphaFoldDB" id="A0A2T5BRR4"/>
<dbReference type="InterPro" id="IPR021136">
    <property type="entry name" value="Flagellar_hook_control-like_C"/>
</dbReference>
<feature type="region of interest" description="Disordered" evidence="1">
    <location>
        <begin position="144"/>
        <end position="172"/>
    </location>
</feature>
<dbReference type="OrthoDB" id="7203912at2"/>
<name>A0A2T5BRR4_9RHOB</name>
<feature type="region of interest" description="Disordered" evidence="1">
    <location>
        <begin position="357"/>
        <end position="396"/>
    </location>
</feature>
<dbReference type="EMBL" id="QAAA01000009">
    <property type="protein sequence ID" value="PTN01979.1"/>
    <property type="molecule type" value="Genomic_DNA"/>
</dbReference>
<organism evidence="3 4">
    <name type="scientific">Rhodovulum imhoffii</name>
    <dbReference type="NCBI Taxonomy" id="365340"/>
    <lineage>
        <taxon>Bacteria</taxon>
        <taxon>Pseudomonadati</taxon>
        <taxon>Pseudomonadota</taxon>
        <taxon>Alphaproteobacteria</taxon>
        <taxon>Rhodobacterales</taxon>
        <taxon>Paracoccaceae</taxon>
        <taxon>Rhodovulum</taxon>
    </lineage>
</organism>
<dbReference type="RefSeq" id="WP_107892656.1">
    <property type="nucleotide sequence ID" value="NZ_NHSI01000006.1"/>
</dbReference>
<proteinExistence type="predicted"/>
<keyword evidence="3" id="KW-0966">Cell projection</keyword>
<feature type="compositionally biased region" description="Pro residues" evidence="1">
    <location>
        <begin position="63"/>
        <end position="83"/>
    </location>
</feature>